<reference evidence="2 3" key="1">
    <citation type="submission" date="2019-01" db="EMBL/GenBank/DDBJ databases">
        <title>Genome sequencing of strain DFW100M-13.</title>
        <authorList>
            <person name="Heo J."/>
            <person name="Kim S.-J."/>
            <person name="Kim J.-S."/>
            <person name="Hong S.-B."/>
            <person name="Kwon S.-W."/>
        </authorList>
    </citation>
    <scope>NUCLEOTIDE SEQUENCE [LARGE SCALE GENOMIC DNA]</scope>
    <source>
        <strain evidence="2 3">DFW100M-13</strain>
    </source>
</reference>
<name>A0A4P6EGU6_9MICO</name>
<evidence type="ECO:0000313" key="2">
    <source>
        <dbReference type="EMBL" id="QAY60693.1"/>
    </source>
</evidence>
<keyword evidence="1" id="KW-0472">Membrane</keyword>
<dbReference type="AlphaFoldDB" id="A0A4P6EGU6"/>
<evidence type="ECO:0000313" key="3">
    <source>
        <dbReference type="Proteomes" id="UP000293995"/>
    </source>
</evidence>
<protein>
    <submittedName>
        <fullName evidence="2">Uncharacterized protein</fullName>
    </submittedName>
</protein>
<gene>
    <name evidence="2" type="ORF">ET475_12340</name>
</gene>
<accession>A0A4P6EGU6</accession>
<evidence type="ECO:0000256" key="1">
    <source>
        <dbReference type="SAM" id="Phobius"/>
    </source>
</evidence>
<dbReference type="KEGG" id="mprt:ET475_12340"/>
<keyword evidence="1" id="KW-1133">Transmembrane helix</keyword>
<feature type="transmembrane region" description="Helical" evidence="1">
    <location>
        <begin position="40"/>
        <end position="62"/>
    </location>
</feature>
<keyword evidence="3" id="KW-1185">Reference proteome</keyword>
<feature type="transmembrane region" description="Helical" evidence="1">
    <location>
        <begin position="69"/>
        <end position="94"/>
    </location>
</feature>
<proteinExistence type="predicted"/>
<sequence length="99" mass="10424">MTSQPALTSSNGRRWLVWGGILGIVVLVVLGFLVPVEPVIALVGCALVVLLYIAMVAVRITVRPVRARLLTLAWLLGTMAVVALVCILLVGATARLHAG</sequence>
<dbReference type="RefSeq" id="WP_129390617.1">
    <property type="nucleotide sequence ID" value="NZ_CP035494.1"/>
</dbReference>
<dbReference type="EMBL" id="CP035494">
    <property type="protein sequence ID" value="QAY60693.1"/>
    <property type="molecule type" value="Genomic_DNA"/>
</dbReference>
<organism evidence="2 3">
    <name type="scientific">Microbacterium protaetiae</name>
    <dbReference type="NCBI Taxonomy" id="2509458"/>
    <lineage>
        <taxon>Bacteria</taxon>
        <taxon>Bacillati</taxon>
        <taxon>Actinomycetota</taxon>
        <taxon>Actinomycetes</taxon>
        <taxon>Micrococcales</taxon>
        <taxon>Microbacteriaceae</taxon>
        <taxon>Microbacterium</taxon>
    </lineage>
</organism>
<keyword evidence="1" id="KW-0812">Transmembrane</keyword>
<feature type="transmembrane region" description="Helical" evidence="1">
    <location>
        <begin position="15"/>
        <end position="34"/>
    </location>
</feature>
<dbReference type="Proteomes" id="UP000293995">
    <property type="component" value="Chromosome"/>
</dbReference>